<reference evidence="3" key="1">
    <citation type="submission" date="2020-05" db="EMBL/GenBank/DDBJ databases">
        <title>Mycena genomes resolve the evolution of fungal bioluminescence.</title>
        <authorList>
            <person name="Tsai I.J."/>
        </authorList>
    </citation>
    <scope>NUCLEOTIDE SEQUENCE</scope>
    <source>
        <strain evidence="3">160909Yilan</strain>
    </source>
</reference>
<dbReference type="PANTHER" id="PTHR31836:SF28">
    <property type="entry name" value="SRCR DOMAIN-CONTAINING PROTEIN-RELATED"/>
    <property type="match status" value="1"/>
</dbReference>
<name>A0A8H6YGW9_9AGAR</name>
<organism evidence="3 4">
    <name type="scientific">Mycena sanguinolenta</name>
    <dbReference type="NCBI Taxonomy" id="230812"/>
    <lineage>
        <taxon>Eukaryota</taxon>
        <taxon>Fungi</taxon>
        <taxon>Dikarya</taxon>
        <taxon>Basidiomycota</taxon>
        <taxon>Agaricomycotina</taxon>
        <taxon>Agaricomycetes</taxon>
        <taxon>Agaricomycetidae</taxon>
        <taxon>Agaricales</taxon>
        <taxon>Marasmiineae</taxon>
        <taxon>Mycenaceae</taxon>
        <taxon>Mycena</taxon>
    </lineage>
</organism>
<feature type="chain" id="PRO_5034233124" description="RlpA-like protein double-psi beta-barrel domain-containing protein" evidence="2">
    <location>
        <begin position="18"/>
        <end position="150"/>
    </location>
</feature>
<dbReference type="AlphaFoldDB" id="A0A8H6YGW9"/>
<dbReference type="EMBL" id="JACAZH010000008">
    <property type="protein sequence ID" value="KAF7361008.1"/>
    <property type="molecule type" value="Genomic_DNA"/>
</dbReference>
<keyword evidence="4" id="KW-1185">Reference proteome</keyword>
<keyword evidence="1 2" id="KW-0732">Signal</keyword>
<dbReference type="PANTHER" id="PTHR31836">
    <property type="match status" value="1"/>
</dbReference>
<dbReference type="InterPro" id="IPR036908">
    <property type="entry name" value="RlpA-like_sf"/>
</dbReference>
<evidence type="ECO:0000313" key="4">
    <source>
        <dbReference type="Proteomes" id="UP000623467"/>
    </source>
</evidence>
<feature type="signal peptide" evidence="2">
    <location>
        <begin position="1"/>
        <end position="17"/>
    </location>
</feature>
<protein>
    <recommendedName>
        <fullName evidence="5">RlpA-like protein double-psi beta-barrel domain-containing protein</fullName>
    </recommendedName>
</protein>
<dbReference type="Proteomes" id="UP000623467">
    <property type="component" value="Unassembled WGS sequence"/>
</dbReference>
<dbReference type="SUPFAM" id="SSF50685">
    <property type="entry name" value="Barwin-like endoglucanases"/>
    <property type="match status" value="1"/>
</dbReference>
<dbReference type="InterPro" id="IPR051477">
    <property type="entry name" value="Expansin_CellWall"/>
</dbReference>
<evidence type="ECO:0000256" key="1">
    <source>
        <dbReference type="ARBA" id="ARBA00022729"/>
    </source>
</evidence>
<gene>
    <name evidence="3" type="ORF">MSAN_01131000</name>
</gene>
<dbReference type="Gene3D" id="2.40.40.10">
    <property type="entry name" value="RlpA-like domain"/>
    <property type="match status" value="1"/>
</dbReference>
<proteinExistence type="predicted"/>
<comment type="caution">
    <text evidence="3">The sequence shown here is derived from an EMBL/GenBank/DDBJ whole genome shotgun (WGS) entry which is preliminary data.</text>
</comment>
<evidence type="ECO:0000313" key="3">
    <source>
        <dbReference type="EMBL" id="KAF7361008.1"/>
    </source>
</evidence>
<sequence length="150" mass="15962">MFFTPLFAIALAAVANASPVALDSNELPQKIWLIPIGTATWYTPSGDYGACGWTIQNSDMAVAIGLDHWDSGLHCGAIMTVTCELLPITVKQITNTWNSDGSRTIDVVVADLCPGCQGPNGIDLTQGAMAALDPNYFVHGVDNVTWSVSY</sequence>
<dbReference type="CDD" id="cd22191">
    <property type="entry name" value="DPBB_RlpA_EXP_N-like"/>
    <property type="match status" value="1"/>
</dbReference>
<dbReference type="OrthoDB" id="623670at2759"/>
<accession>A0A8H6YGW9</accession>
<evidence type="ECO:0000256" key="2">
    <source>
        <dbReference type="SAM" id="SignalP"/>
    </source>
</evidence>
<evidence type="ECO:0008006" key="5">
    <source>
        <dbReference type="Google" id="ProtNLM"/>
    </source>
</evidence>